<dbReference type="InterPro" id="IPR009057">
    <property type="entry name" value="Homeodomain-like_sf"/>
</dbReference>
<dbReference type="OrthoDB" id="3548492at2759"/>
<feature type="compositionally biased region" description="Low complexity" evidence="1">
    <location>
        <begin position="223"/>
        <end position="261"/>
    </location>
</feature>
<sequence>MTAAPPFSQTGSQPDQGLGYATYPDLNGQPQTTLSPDTTSSQPQQPQSNSQTETQTQTQAARRQQQQSKQKQNQKQQPKAAPSTQRLASLIAAQSVRKTFRRELTPFERGQIVGAACIGNASIRDIARVFGINTSTVQRTLKAWRLTQEQEQEQAQPAGSAQPADGAEGANPTTDSDILDADGHHNNNINANDGHDAQVNGTGIGSGLDTLVPAHTISGAEQPGTASPTTTRTSPTNDTSTKALTSTSTAAPTTAPTASTPQKLYDGTSKPRTGRHRKTTLEQDEAIWRAVTDHPGMGVKTLHATVLQGMGISLSTVKGRMKEVQQQQQQQQQQQRRSKARGAAGGASVTGAGVSKGKGKGKGTGTRTSTGTFTAPTTDGAAGTERQNPSAATAAGVDENGIGLAFAAHQSHAPSLDPVPGPGHAPGSVQSTGTMQDHVPEIHLHSRMYPDQSLLPCGIMTLKGYGGGSEK</sequence>
<name>A0A165A7K4_XYLHT</name>
<evidence type="ECO:0000256" key="1">
    <source>
        <dbReference type="SAM" id="MobiDB-lite"/>
    </source>
</evidence>
<feature type="region of interest" description="Disordered" evidence="1">
    <location>
        <begin position="318"/>
        <end position="394"/>
    </location>
</feature>
<proteinExistence type="predicted"/>
<dbReference type="EMBL" id="KV407464">
    <property type="protein sequence ID" value="KZF20066.1"/>
    <property type="molecule type" value="Genomic_DNA"/>
</dbReference>
<dbReference type="Pfam" id="PF13384">
    <property type="entry name" value="HTH_23"/>
    <property type="match status" value="1"/>
</dbReference>
<feature type="compositionally biased region" description="Low complexity" evidence="1">
    <location>
        <begin position="29"/>
        <end position="83"/>
    </location>
</feature>
<dbReference type="InParanoid" id="A0A165A7K4"/>
<accession>A0A165A7K4</accession>
<feature type="region of interest" description="Disordered" evidence="1">
    <location>
        <begin position="1"/>
        <end position="87"/>
    </location>
</feature>
<reference evidence="2 3" key="1">
    <citation type="journal article" date="2016" name="Fungal Biol.">
        <title>The genome of Xylona heveae provides a window into fungal endophytism.</title>
        <authorList>
            <person name="Gazis R."/>
            <person name="Kuo A."/>
            <person name="Riley R."/>
            <person name="LaButti K."/>
            <person name="Lipzen A."/>
            <person name="Lin J."/>
            <person name="Amirebrahimi M."/>
            <person name="Hesse C.N."/>
            <person name="Spatafora J.W."/>
            <person name="Henrissat B."/>
            <person name="Hainaut M."/>
            <person name="Grigoriev I.V."/>
            <person name="Hibbett D.S."/>
        </authorList>
    </citation>
    <scope>NUCLEOTIDE SEQUENCE [LARGE SCALE GENOMIC DNA]</scope>
    <source>
        <strain evidence="2 3">TC161</strain>
    </source>
</reference>
<feature type="region of interest" description="Disordered" evidence="1">
    <location>
        <begin position="412"/>
        <end position="434"/>
    </location>
</feature>
<feature type="compositionally biased region" description="Low complexity" evidence="1">
    <location>
        <begin position="346"/>
        <end position="355"/>
    </location>
</feature>
<dbReference type="SUPFAM" id="SSF46689">
    <property type="entry name" value="Homeodomain-like"/>
    <property type="match status" value="1"/>
</dbReference>
<feature type="region of interest" description="Disordered" evidence="1">
    <location>
        <begin position="148"/>
        <end position="282"/>
    </location>
</feature>
<feature type="compositionally biased region" description="Low complexity" evidence="1">
    <location>
        <begin position="325"/>
        <end position="335"/>
    </location>
</feature>
<protein>
    <submittedName>
        <fullName evidence="2">Uncharacterized protein</fullName>
    </submittedName>
</protein>
<keyword evidence="3" id="KW-1185">Reference proteome</keyword>
<organism evidence="2 3">
    <name type="scientific">Xylona heveae (strain CBS 132557 / TC161)</name>
    <dbReference type="NCBI Taxonomy" id="1328760"/>
    <lineage>
        <taxon>Eukaryota</taxon>
        <taxon>Fungi</taxon>
        <taxon>Dikarya</taxon>
        <taxon>Ascomycota</taxon>
        <taxon>Pezizomycotina</taxon>
        <taxon>Xylonomycetes</taxon>
        <taxon>Xylonales</taxon>
        <taxon>Xylonaceae</taxon>
        <taxon>Xylona</taxon>
    </lineage>
</organism>
<feature type="compositionally biased region" description="Low complexity" evidence="1">
    <location>
        <begin position="365"/>
        <end position="384"/>
    </location>
</feature>
<gene>
    <name evidence="2" type="ORF">L228DRAFT_250503</name>
</gene>
<dbReference type="RefSeq" id="XP_018185621.1">
    <property type="nucleotide sequence ID" value="XM_018333348.1"/>
</dbReference>
<feature type="compositionally biased region" description="Low complexity" evidence="1">
    <location>
        <begin position="153"/>
        <end position="167"/>
    </location>
</feature>
<dbReference type="AlphaFoldDB" id="A0A165A7K4"/>
<evidence type="ECO:0000313" key="3">
    <source>
        <dbReference type="Proteomes" id="UP000076632"/>
    </source>
</evidence>
<dbReference type="GeneID" id="28898485"/>
<evidence type="ECO:0000313" key="2">
    <source>
        <dbReference type="EMBL" id="KZF20066.1"/>
    </source>
</evidence>
<dbReference type="Proteomes" id="UP000076632">
    <property type="component" value="Unassembled WGS sequence"/>
</dbReference>